<comment type="caution">
    <text evidence="1">The sequence shown here is derived from an EMBL/GenBank/DDBJ whole genome shotgun (WGS) entry which is preliminary data.</text>
</comment>
<dbReference type="Proteomes" id="UP000268291">
    <property type="component" value="Unassembled WGS sequence"/>
</dbReference>
<keyword evidence="2" id="KW-1185">Reference proteome</keyword>
<dbReference type="InterPro" id="IPR038595">
    <property type="entry name" value="LOR_sf"/>
</dbReference>
<evidence type="ECO:0000313" key="2">
    <source>
        <dbReference type="Proteomes" id="UP000268291"/>
    </source>
</evidence>
<accession>A0ABY0CD18</accession>
<gene>
    <name evidence="1" type="ORF">ELQ93_10225</name>
</gene>
<name>A0ABY0CD18_9MICO</name>
<dbReference type="Gene3D" id="2.40.160.200">
    <property type="entry name" value="LURP1-related"/>
    <property type="match status" value="1"/>
</dbReference>
<evidence type="ECO:0000313" key="1">
    <source>
        <dbReference type="EMBL" id="RUQ87971.1"/>
    </source>
</evidence>
<organism evidence="1 2">
    <name type="scientific">Labedella gwakjiensis</name>
    <dbReference type="NCBI Taxonomy" id="390269"/>
    <lineage>
        <taxon>Bacteria</taxon>
        <taxon>Bacillati</taxon>
        <taxon>Actinomycetota</taxon>
        <taxon>Actinomycetes</taxon>
        <taxon>Micrococcales</taxon>
        <taxon>Microbacteriaceae</taxon>
        <taxon>Labedella</taxon>
    </lineage>
</organism>
<proteinExistence type="predicted"/>
<dbReference type="InterPro" id="IPR007612">
    <property type="entry name" value="LOR"/>
</dbReference>
<sequence length="171" mass="19529">MVNRYEIRTANPDGSEGQIIAMAQQKRLAFKEQVTFFADEARTQPVFSFKARQRMDVAATYDVVDADGTPIGSFQKDFKASLLRSSFHFSGPGFEAYGQERNHAIAIIRRFVDLPFSFHFDFTDKQTGQVVMSSERQFSLRDRYTVDVHDQRIDYRLAAAMAVGLDALLQR</sequence>
<protein>
    <recommendedName>
        <fullName evidence="3">Scramblase</fullName>
    </recommendedName>
</protein>
<dbReference type="Pfam" id="PF04525">
    <property type="entry name" value="LOR"/>
    <property type="match status" value="1"/>
</dbReference>
<dbReference type="EMBL" id="RZGY01000001">
    <property type="protein sequence ID" value="RUQ87971.1"/>
    <property type="molecule type" value="Genomic_DNA"/>
</dbReference>
<evidence type="ECO:0008006" key="3">
    <source>
        <dbReference type="Google" id="ProtNLM"/>
    </source>
</evidence>
<reference evidence="1 2" key="1">
    <citation type="submission" date="2018-12" db="EMBL/GenBank/DDBJ databases">
        <authorList>
            <person name="hu s."/>
            <person name="Xu Y."/>
            <person name="Xu B."/>
            <person name="Li F."/>
        </authorList>
    </citation>
    <scope>NUCLEOTIDE SEQUENCE [LARGE SCALE GENOMIC DNA]</scope>
    <source>
        <strain evidence="1 2">KSW2-17</strain>
    </source>
</reference>